<dbReference type="EMBL" id="OV696692">
    <property type="protein sequence ID" value="CAH1269445.1"/>
    <property type="molecule type" value="Genomic_DNA"/>
</dbReference>
<evidence type="ECO:0000256" key="1">
    <source>
        <dbReference type="SAM" id="MobiDB-lite"/>
    </source>
</evidence>
<evidence type="ECO:0000313" key="3">
    <source>
        <dbReference type="Proteomes" id="UP000838412"/>
    </source>
</evidence>
<organism evidence="2 3">
    <name type="scientific">Branchiostoma lanceolatum</name>
    <name type="common">Common lancelet</name>
    <name type="synonym">Amphioxus lanceolatum</name>
    <dbReference type="NCBI Taxonomy" id="7740"/>
    <lineage>
        <taxon>Eukaryota</taxon>
        <taxon>Metazoa</taxon>
        <taxon>Chordata</taxon>
        <taxon>Cephalochordata</taxon>
        <taxon>Leptocardii</taxon>
        <taxon>Amphioxiformes</taxon>
        <taxon>Branchiostomatidae</taxon>
        <taxon>Branchiostoma</taxon>
    </lineage>
</organism>
<keyword evidence="3" id="KW-1185">Reference proteome</keyword>
<name>A0A8K0A7F0_BRALA</name>
<sequence length="141" mass="15066">MPQEEGSPGNRLLGRGTEAQQEMEEGAQCPGNMILPSGTCFTRCTPSLPSTFSRQTILKHRAGRIGDANTGSRKEKEEASRGPISAPKSFPERPNSTIRAGTSVYDTLTELLAPGRAVGMRAGHGNALHPHKRVRRDGSSG</sequence>
<dbReference type="Proteomes" id="UP000838412">
    <property type="component" value="Chromosome 7"/>
</dbReference>
<reference evidence="2" key="1">
    <citation type="submission" date="2022-01" db="EMBL/GenBank/DDBJ databases">
        <authorList>
            <person name="Braso-Vives M."/>
        </authorList>
    </citation>
    <scope>NUCLEOTIDE SEQUENCE</scope>
</reference>
<feature type="region of interest" description="Disordered" evidence="1">
    <location>
        <begin position="121"/>
        <end position="141"/>
    </location>
</feature>
<accession>A0A8K0A7F0</accession>
<protein>
    <submittedName>
        <fullName evidence="2">Hypp4179 protein</fullName>
    </submittedName>
</protein>
<dbReference type="AlphaFoldDB" id="A0A8K0A7F0"/>
<proteinExistence type="predicted"/>
<feature type="region of interest" description="Disordered" evidence="1">
    <location>
        <begin position="55"/>
        <end position="101"/>
    </location>
</feature>
<evidence type="ECO:0000313" key="2">
    <source>
        <dbReference type="EMBL" id="CAH1269445.1"/>
    </source>
</evidence>
<feature type="region of interest" description="Disordered" evidence="1">
    <location>
        <begin position="1"/>
        <end position="30"/>
    </location>
</feature>
<gene>
    <name evidence="2" type="primary">Hypp4179</name>
    <name evidence="2" type="ORF">BLAG_LOCUS22091</name>
</gene>